<reference evidence="6 7" key="1">
    <citation type="submission" date="2016-10" db="EMBL/GenBank/DDBJ databases">
        <title>Complete genome sequences of three Cupriavidus strains isolated from various Malaysian environments.</title>
        <authorList>
            <person name="Abdullah A.A.-A."/>
            <person name="Shafie N.A.H."/>
            <person name="Lau N.S."/>
        </authorList>
    </citation>
    <scope>NUCLEOTIDE SEQUENCE [LARGE SCALE GENOMIC DNA]</scope>
    <source>
        <strain evidence="6 7">USMAA1020</strain>
    </source>
</reference>
<organism evidence="6 7">
    <name type="scientific">Cupriavidus malaysiensis</name>
    <dbReference type="NCBI Taxonomy" id="367825"/>
    <lineage>
        <taxon>Bacteria</taxon>
        <taxon>Pseudomonadati</taxon>
        <taxon>Pseudomonadota</taxon>
        <taxon>Betaproteobacteria</taxon>
        <taxon>Burkholderiales</taxon>
        <taxon>Burkholderiaceae</taxon>
        <taxon>Cupriavidus</taxon>
    </lineage>
</organism>
<keyword evidence="3" id="KW-0238">DNA-binding</keyword>
<keyword evidence="7" id="KW-1185">Reference proteome</keyword>
<dbReference type="InterPro" id="IPR036390">
    <property type="entry name" value="WH_DNA-bd_sf"/>
</dbReference>
<evidence type="ECO:0000256" key="4">
    <source>
        <dbReference type="ARBA" id="ARBA00023163"/>
    </source>
</evidence>
<dbReference type="PROSITE" id="PS50931">
    <property type="entry name" value="HTH_LYSR"/>
    <property type="match status" value="1"/>
</dbReference>
<evidence type="ECO:0000259" key="5">
    <source>
        <dbReference type="PROSITE" id="PS50931"/>
    </source>
</evidence>
<evidence type="ECO:0000256" key="3">
    <source>
        <dbReference type="ARBA" id="ARBA00023125"/>
    </source>
</evidence>
<dbReference type="EMBL" id="CP017755">
    <property type="protein sequence ID" value="AOZ09994.1"/>
    <property type="molecule type" value="Genomic_DNA"/>
</dbReference>
<dbReference type="InterPro" id="IPR000847">
    <property type="entry name" value="LysR_HTH_N"/>
</dbReference>
<dbReference type="InterPro" id="IPR005119">
    <property type="entry name" value="LysR_subst-bd"/>
</dbReference>
<gene>
    <name evidence="6" type="ORF">BKK80_30470</name>
</gene>
<dbReference type="SUPFAM" id="SSF53850">
    <property type="entry name" value="Periplasmic binding protein-like II"/>
    <property type="match status" value="1"/>
</dbReference>
<keyword evidence="4" id="KW-0804">Transcription</keyword>
<evidence type="ECO:0000256" key="1">
    <source>
        <dbReference type="ARBA" id="ARBA00009437"/>
    </source>
</evidence>
<feature type="domain" description="HTH lysR-type" evidence="5">
    <location>
        <begin position="5"/>
        <end position="62"/>
    </location>
</feature>
<dbReference type="PANTHER" id="PTHR30419:SF30">
    <property type="entry name" value="LYSR FAMILY TRANSCRIPTIONAL REGULATOR"/>
    <property type="match status" value="1"/>
</dbReference>
<dbReference type="Gene3D" id="1.10.10.10">
    <property type="entry name" value="Winged helix-like DNA-binding domain superfamily/Winged helix DNA-binding domain"/>
    <property type="match status" value="1"/>
</dbReference>
<evidence type="ECO:0000313" key="6">
    <source>
        <dbReference type="EMBL" id="AOZ09994.1"/>
    </source>
</evidence>
<dbReference type="SUPFAM" id="SSF46785">
    <property type="entry name" value="Winged helix' DNA-binding domain"/>
    <property type="match status" value="1"/>
</dbReference>
<accession>A0ABN4TZ55</accession>
<dbReference type="Pfam" id="PF00126">
    <property type="entry name" value="HTH_1"/>
    <property type="match status" value="1"/>
</dbReference>
<name>A0ABN4TZ55_9BURK</name>
<dbReference type="Proteomes" id="UP000177515">
    <property type="component" value="Chromosome 2"/>
</dbReference>
<dbReference type="InterPro" id="IPR050950">
    <property type="entry name" value="HTH-type_LysR_regulators"/>
</dbReference>
<dbReference type="InterPro" id="IPR036388">
    <property type="entry name" value="WH-like_DNA-bd_sf"/>
</dbReference>
<evidence type="ECO:0000313" key="7">
    <source>
        <dbReference type="Proteomes" id="UP000177515"/>
    </source>
</evidence>
<sequence length="319" mass="35413">MTIHWKLHQLECLVAVVDHGGVRKAALSLGRSAAAVSKSMRELEQQVGTALTERHAQALVPTEAGATLLAHARLVLGQLQRAGEEMLQRGSKTGGEVRMAVTPWLLQSVLPATIREYRALRPDVQLYIAEHLGDEYPDVRSGALHFALGPPPDASQAGVLETRRLFRYTYAVVGRLGHPAAGVRRLADLKDYDWLVSRPVEHLSPVLREFFATVRRGKVQRLHVVRSVQAALAIVRDTDMLTFVPWPLVETTEMRDRVTTLHLDGETLGESATCLVTRSFEPMPGAVIAFLDCLFRTTREHARSTDTGMRRIFSMVDVC</sequence>
<protein>
    <recommendedName>
        <fullName evidence="5">HTH lysR-type domain-containing protein</fullName>
    </recommendedName>
</protein>
<evidence type="ECO:0000256" key="2">
    <source>
        <dbReference type="ARBA" id="ARBA00023015"/>
    </source>
</evidence>
<proteinExistence type="inferred from homology"/>
<comment type="similarity">
    <text evidence="1">Belongs to the LysR transcriptional regulatory family.</text>
</comment>
<dbReference type="RefSeq" id="WP_071072528.1">
    <property type="nucleotide sequence ID" value="NZ_CP017755.1"/>
</dbReference>
<dbReference type="PANTHER" id="PTHR30419">
    <property type="entry name" value="HTH-TYPE TRANSCRIPTIONAL REGULATOR YBHD"/>
    <property type="match status" value="1"/>
</dbReference>
<dbReference type="Pfam" id="PF03466">
    <property type="entry name" value="LysR_substrate"/>
    <property type="match status" value="1"/>
</dbReference>
<keyword evidence="2" id="KW-0805">Transcription regulation</keyword>
<dbReference type="Gene3D" id="3.40.190.10">
    <property type="entry name" value="Periplasmic binding protein-like II"/>
    <property type="match status" value="1"/>
</dbReference>